<evidence type="ECO:0000256" key="4">
    <source>
        <dbReference type="PIRSR" id="PIRSR605754-1"/>
    </source>
</evidence>
<dbReference type="EMBL" id="QOCV01000003">
    <property type="protein sequence ID" value="RHW55082.1"/>
    <property type="molecule type" value="Genomic_DNA"/>
</dbReference>
<reference evidence="7 8" key="1">
    <citation type="submission" date="2018-07" db="EMBL/GenBank/DDBJ databases">
        <title>Genome sequences of six Lactobacillus spp. isolated from bumble bee guts.</title>
        <authorList>
            <person name="Motta E.V.S."/>
            <person name="Moran N.A."/>
        </authorList>
    </citation>
    <scope>NUCLEOTIDE SEQUENCE [LARGE SCALE GENOMIC DNA]</scope>
    <source>
        <strain evidence="5 8">BI-4G</strain>
        <strain evidence="6 7">OCC3</strain>
    </source>
</reference>
<dbReference type="AlphaFoldDB" id="A0A396ST47"/>
<dbReference type="GO" id="GO:0006508">
    <property type="term" value="P:proteolysis"/>
    <property type="evidence" value="ECO:0007669"/>
    <property type="project" value="UniProtKB-KW"/>
</dbReference>
<feature type="active site" description="Acyl-thioester intermediate" evidence="4">
    <location>
        <position position="202"/>
    </location>
</feature>
<keyword evidence="1" id="KW-0645">Protease</keyword>
<evidence type="ECO:0000256" key="2">
    <source>
        <dbReference type="ARBA" id="ARBA00022801"/>
    </source>
</evidence>
<evidence type="ECO:0000313" key="5">
    <source>
        <dbReference type="EMBL" id="RHW49242.1"/>
    </source>
</evidence>
<dbReference type="Gene3D" id="2.40.260.10">
    <property type="entry name" value="Sortase"/>
    <property type="match status" value="1"/>
</dbReference>
<dbReference type="Proteomes" id="UP000265862">
    <property type="component" value="Unassembled WGS sequence"/>
</dbReference>
<accession>A0A396ST47</accession>
<organism evidence="6 7">
    <name type="scientific">Lactobacillus bombicola</name>
    <dbReference type="NCBI Taxonomy" id="1505723"/>
    <lineage>
        <taxon>Bacteria</taxon>
        <taxon>Bacillati</taxon>
        <taxon>Bacillota</taxon>
        <taxon>Bacilli</taxon>
        <taxon>Lactobacillales</taxon>
        <taxon>Lactobacillaceae</taxon>
        <taxon>Lactobacillus</taxon>
    </lineage>
</organism>
<dbReference type="CDD" id="cd06165">
    <property type="entry name" value="Sortase_A"/>
    <property type="match status" value="1"/>
</dbReference>
<dbReference type="Proteomes" id="UP000283380">
    <property type="component" value="Unassembled WGS sequence"/>
</dbReference>
<keyword evidence="2" id="KW-0378">Hydrolase</keyword>
<keyword evidence="3" id="KW-0788">Thiol protease</keyword>
<evidence type="ECO:0000313" key="6">
    <source>
        <dbReference type="EMBL" id="RHW55082.1"/>
    </source>
</evidence>
<dbReference type="RefSeq" id="WP_118897613.1">
    <property type="nucleotide sequence ID" value="NZ_QOCU01000009.1"/>
</dbReference>
<protein>
    <submittedName>
        <fullName evidence="6">Class A sortase</fullName>
    </submittedName>
</protein>
<comment type="caution">
    <text evidence="6">The sequence shown here is derived from an EMBL/GenBank/DDBJ whole genome shotgun (WGS) entry which is preliminary data.</text>
</comment>
<dbReference type="InterPro" id="IPR023365">
    <property type="entry name" value="Sortase_dom-sf"/>
</dbReference>
<sequence length="235" mass="26860">MKSRWKNIAGIIIIILLLGAITIALNFDYFQGRAAYSISNSETYLKHARHNKQKHKPNYNLKQVKPVSPKSLLHAWRCQRDYRAVGQIAIPEKNILLNIFKGVGNDELALGAGTFRADQKMGKNNYPLAGHNMDDGTSYFSPLYTAKVNGQLAKGTRIFLTDFKNVYYYQIDQAYFINAYNLRLTFNRKKFQKKPVISMFTCDWTGQGRLFIRGCLTGSQSLHSASKKIKAIFKY</sequence>
<name>A0A396ST47_9LACO</name>
<evidence type="ECO:0000313" key="8">
    <source>
        <dbReference type="Proteomes" id="UP000283380"/>
    </source>
</evidence>
<evidence type="ECO:0000256" key="1">
    <source>
        <dbReference type="ARBA" id="ARBA00022670"/>
    </source>
</evidence>
<gene>
    <name evidence="5" type="ORF">DS834_07875</name>
    <name evidence="6" type="ORF">DS835_01525</name>
</gene>
<evidence type="ECO:0000256" key="3">
    <source>
        <dbReference type="ARBA" id="ARBA00022807"/>
    </source>
</evidence>
<dbReference type="SUPFAM" id="SSF63817">
    <property type="entry name" value="Sortase"/>
    <property type="match status" value="1"/>
</dbReference>
<dbReference type="GO" id="GO:0008234">
    <property type="term" value="F:cysteine-type peptidase activity"/>
    <property type="evidence" value="ECO:0007669"/>
    <property type="project" value="UniProtKB-KW"/>
</dbReference>
<dbReference type="InterPro" id="IPR005754">
    <property type="entry name" value="Sortase"/>
</dbReference>
<feature type="active site" description="Proton donor/acceptor" evidence="4">
    <location>
        <position position="131"/>
    </location>
</feature>
<dbReference type="Pfam" id="PF04203">
    <property type="entry name" value="Sortase"/>
    <property type="match status" value="1"/>
</dbReference>
<proteinExistence type="predicted"/>
<keyword evidence="8" id="KW-1185">Reference proteome</keyword>
<evidence type="ECO:0000313" key="7">
    <source>
        <dbReference type="Proteomes" id="UP000265862"/>
    </source>
</evidence>
<dbReference type="InterPro" id="IPR042007">
    <property type="entry name" value="Sortase_A"/>
</dbReference>
<dbReference type="EMBL" id="QOCU01000009">
    <property type="protein sequence ID" value="RHW49242.1"/>
    <property type="molecule type" value="Genomic_DNA"/>
</dbReference>